<accession>G4TCN0</accession>
<dbReference type="AlphaFoldDB" id="G4TCN0"/>
<proteinExistence type="predicted"/>
<sequence>MNDHERAIVQYGLGRFIETRDTQKYPKRSISVAEPLALISICRHLIGKESFATHVLNHLEYNSGKGFEVVAMVAFTRLLQNKLRISDLFNFHKQQPEWSHETAQIVSRASKSYVNYHSILHEPIFSDQALPFQAFDPEDVINWLTNDSSPAWCIPDSKMGPDLMTRIKLSNGNNILIVVQAKCWGVATSKGVSLPASETASAIRSLTPSRWFSETRRRNMGKIATKKQKTRIKKMLSVVSSFKILRVVVAAPLVPNLDSTTSQVQDAIKADESPLATIDLAHIAQAFSEIPDGHEIVRRLNWKRGENMMGAS</sequence>
<evidence type="ECO:0000313" key="2">
    <source>
        <dbReference type="Proteomes" id="UP000007148"/>
    </source>
</evidence>
<dbReference type="HOGENOM" id="CLU_891716_0_0_1"/>
<keyword evidence="2" id="KW-1185">Reference proteome</keyword>
<name>G4TCN0_SERID</name>
<comment type="caution">
    <text evidence="1">The sequence shown here is derived from an EMBL/GenBank/DDBJ whole genome shotgun (WGS) entry which is preliminary data.</text>
</comment>
<dbReference type="EMBL" id="CAFZ01000046">
    <property type="protein sequence ID" value="CCA69085.1"/>
    <property type="molecule type" value="Genomic_DNA"/>
</dbReference>
<protein>
    <submittedName>
        <fullName evidence="1">Uncharacterized protein</fullName>
    </submittedName>
</protein>
<evidence type="ECO:0000313" key="1">
    <source>
        <dbReference type="EMBL" id="CCA69085.1"/>
    </source>
</evidence>
<organism evidence="1 2">
    <name type="scientific">Serendipita indica (strain DSM 11827)</name>
    <name type="common">Root endophyte fungus</name>
    <name type="synonym">Piriformospora indica</name>
    <dbReference type="NCBI Taxonomy" id="1109443"/>
    <lineage>
        <taxon>Eukaryota</taxon>
        <taxon>Fungi</taxon>
        <taxon>Dikarya</taxon>
        <taxon>Basidiomycota</taxon>
        <taxon>Agaricomycotina</taxon>
        <taxon>Agaricomycetes</taxon>
        <taxon>Sebacinales</taxon>
        <taxon>Serendipitaceae</taxon>
        <taxon>Serendipita</taxon>
    </lineage>
</organism>
<dbReference type="OrthoDB" id="2393824at2759"/>
<reference evidence="1 2" key="1">
    <citation type="journal article" date="2011" name="PLoS Pathog.">
        <title>Endophytic Life Strategies Decoded by Genome and Transcriptome Analyses of the Mutualistic Root Symbiont Piriformospora indica.</title>
        <authorList>
            <person name="Zuccaro A."/>
            <person name="Lahrmann U."/>
            <person name="Guldener U."/>
            <person name="Langen G."/>
            <person name="Pfiffi S."/>
            <person name="Biedenkopf D."/>
            <person name="Wong P."/>
            <person name="Samans B."/>
            <person name="Grimm C."/>
            <person name="Basiewicz M."/>
            <person name="Murat C."/>
            <person name="Martin F."/>
            <person name="Kogel K.H."/>
        </authorList>
    </citation>
    <scope>NUCLEOTIDE SEQUENCE [LARGE SCALE GENOMIC DNA]</scope>
    <source>
        <strain evidence="1 2">DSM 11827</strain>
    </source>
</reference>
<gene>
    <name evidence="1" type="ORF">PIIN_02943</name>
</gene>
<dbReference type="InParanoid" id="G4TCN0"/>
<dbReference type="Proteomes" id="UP000007148">
    <property type="component" value="Unassembled WGS sequence"/>
</dbReference>